<name>A0A316V028_9BASI</name>
<organism evidence="1 2">
    <name type="scientific">Jaminaea rosea</name>
    <dbReference type="NCBI Taxonomy" id="1569628"/>
    <lineage>
        <taxon>Eukaryota</taxon>
        <taxon>Fungi</taxon>
        <taxon>Dikarya</taxon>
        <taxon>Basidiomycota</taxon>
        <taxon>Ustilaginomycotina</taxon>
        <taxon>Exobasidiomycetes</taxon>
        <taxon>Microstromatales</taxon>
        <taxon>Microstromatales incertae sedis</taxon>
        <taxon>Jaminaea</taxon>
    </lineage>
</organism>
<dbReference type="AlphaFoldDB" id="A0A316V028"/>
<dbReference type="STRING" id="1569628.A0A316V028"/>
<sequence length="429" mass="46263">MGGSDSTSPLITVGLILAVPLLNRYLRSNQAPISTTPASPSSLRRPWYSPRLFSLRISRLVSLHPSEYLLLTLFVTLATYHLAALNPLGQSYRASRDLFLHTGLPIGASSASLRGRVAALGVEEVGLSGWMNTGEVGGMGEDGGIESAAGAAAGGDVLERLLRRLNSMSSRQSYLLLGPSPLLSCSYCTHPSDHQLYALPPILLLYALHALAFGLSTAATTTLRSLDSLRSASASTVVSSAHWRSTLAALLPIMAVLEISVVFDWYGWSEDQRSPWNHWHANVYLARHCLLLLLSVLVYLYPRAVQAPGPGAPPAPARIAQRLALLGDCVSKTSSNVSLLDVGREVTWRDAELRGAVQEWHEGQARLAGEEGNGGAGAMMRLREAQDKGWIQRPPEQALVTTKEHVWRRIDEVKGGGKRIAATSGQQKS</sequence>
<evidence type="ECO:0000313" key="1">
    <source>
        <dbReference type="EMBL" id="PWN30832.1"/>
    </source>
</evidence>
<dbReference type="RefSeq" id="XP_025365444.1">
    <property type="nucleotide sequence ID" value="XM_025508990.1"/>
</dbReference>
<gene>
    <name evidence="1" type="ORF">BDZ90DRAFT_277258</name>
</gene>
<dbReference type="GeneID" id="37030813"/>
<accession>A0A316V028</accession>
<protein>
    <submittedName>
        <fullName evidence="1">Uncharacterized protein</fullName>
    </submittedName>
</protein>
<dbReference type="PANTHER" id="PTHR39470">
    <property type="entry name" value="CHROMOSOME 10, WHOLE GENOME SHOTGUN SEQUENCE"/>
    <property type="match status" value="1"/>
</dbReference>
<evidence type="ECO:0000313" key="2">
    <source>
        <dbReference type="Proteomes" id="UP000245884"/>
    </source>
</evidence>
<dbReference type="PANTHER" id="PTHR39470:SF1">
    <property type="entry name" value="CHORISMATE SYNTHASE PROTEIN"/>
    <property type="match status" value="1"/>
</dbReference>
<dbReference type="Proteomes" id="UP000245884">
    <property type="component" value="Unassembled WGS sequence"/>
</dbReference>
<reference evidence="1 2" key="1">
    <citation type="journal article" date="2018" name="Mol. Biol. Evol.">
        <title>Broad Genomic Sampling Reveals a Smut Pathogenic Ancestry of the Fungal Clade Ustilaginomycotina.</title>
        <authorList>
            <person name="Kijpornyongpan T."/>
            <person name="Mondo S.J."/>
            <person name="Barry K."/>
            <person name="Sandor L."/>
            <person name="Lee J."/>
            <person name="Lipzen A."/>
            <person name="Pangilinan J."/>
            <person name="LaButti K."/>
            <person name="Hainaut M."/>
            <person name="Henrissat B."/>
            <person name="Grigoriev I.V."/>
            <person name="Spatafora J.W."/>
            <person name="Aime M.C."/>
        </authorList>
    </citation>
    <scope>NUCLEOTIDE SEQUENCE [LARGE SCALE GENOMIC DNA]</scope>
    <source>
        <strain evidence="1 2">MCA 5214</strain>
    </source>
</reference>
<dbReference type="EMBL" id="KZ819662">
    <property type="protein sequence ID" value="PWN30832.1"/>
    <property type="molecule type" value="Genomic_DNA"/>
</dbReference>
<proteinExistence type="predicted"/>
<keyword evidence="2" id="KW-1185">Reference proteome</keyword>